<dbReference type="EMBL" id="MN079137">
    <property type="protein sequence ID" value="QEA06332.1"/>
    <property type="molecule type" value="Genomic_DNA"/>
</dbReference>
<protein>
    <submittedName>
        <fullName evidence="1">Uncharacterized protein</fullName>
    </submittedName>
</protein>
<gene>
    <name evidence="1" type="ORF">KBTEX_02664</name>
</gene>
<evidence type="ECO:0000313" key="1">
    <source>
        <dbReference type="EMBL" id="QEA06332.1"/>
    </source>
</evidence>
<accession>A0A5B8RFL3</accession>
<sequence length="64" mass="7486">MKKSELEDLITTVETLRKQKFQNMDRKFIEEVIRAEEENPEDDGEAFRRIKDALEGCLADKGVE</sequence>
<organism evidence="1">
    <name type="scientific">uncultured organism</name>
    <dbReference type="NCBI Taxonomy" id="155900"/>
    <lineage>
        <taxon>unclassified sequences</taxon>
        <taxon>environmental samples</taxon>
    </lineage>
</organism>
<dbReference type="AlphaFoldDB" id="A0A5B8RFL3"/>
<proteinExistence type="predicted"/>
<name>A0A5B8RFL3_9ZZZZ</name>
<reference evidence="1" key="1">
    <citation type="submission" date="2019-06" db="EMBL/GenBank/DDBJ databases">
        <authorList>
            <person name="Murdoch R.W."/>
            <person name="Fathepure B."/>
        </authorList>
    </citation>
    <scope>NUCLEOTIDE SEQUENCE</scope>
</reference>